<evidence type="ECO:0000256" key="1">
    <source>
        <dbReference type="SAM" id="MobiDB-lite"/>
    </source>
</evidence>
<proteinExistence type="predicted"/>
<evidence type="ECO:0000313" key="2">
    <source>
        <dbReference type="EMBL" id="ELK06570.1"/>
    </source>
</evidence>
<feature type="region of interest" description="Disordered" evidence="1">
    <location>
        <begin position="1"/>
        <end position="99"/>
    </location>
</feature>
<dbReference type="AlphaFoldDB" id="L5K4V0"/>
<dbReference type="EMBL" id="KB031030">
    <property type="protein sequence ID" value="ELK06570.1"/>
    <property type="molecule type" value="Genomic_DNA"/>
</dbReference>
<reference evidence="3" key="1">
    <citation type="journal article" date="2013" name="Science">
        <title>Comparative analysis of bat genomes provides insight into the evolution of flight and immunity.</title>
        <authorList>
            <person name="Zhang G."/>
            <person name="Cowled C."/>
            <person name="Shi Z."/>
            <person name="Huang Z."/>
            <person name="Bishop-Lilly K.A."/>
            <person name="Fang X."/>
            <person name="Wynne J.W."/>
            <person name="Xiong Z."/>
            <person name="Baker M.L."/>
            <person name="Zhao W."/>
            <person name="Tachedjian M."/>
            <person name="Zhu Y."/>
            <person name="Zhou P."/>
            <person name="Jiang X."/>
            <person name="Ng J."/>
            <person name="Yang L."/>
            <person name="Wu L."/>
            <person name="Xiao J."/>
            <person name="Feng Y."/>
            <person name="Chen Y."/>
            <person name="Sun X."/>
            <person name="Zhang Y."/>
            <person name="Marsh G.A."/>
            <person name="Crameri G."/>
            <person name="Broder C.C."/>
            <person name="Frey K.G."/>
            <person name="Wang L.F."/>
            <person name="Wang J."/>
        </authorList>
    </citation>
    <scope>NUCLEOTIDE SEQUENCE [LARGE SCALE GENOMIC DNA]</scope>
</reference>
<sequence>MSKAKPQDGPLDPRMGQGQAQTPVLGMPTTETLAQDSLLPSPPPTQAARAKPQCGFSLDTHSFFSPKGTLGQTGFRERSPKPLKRSLSISGRPAGAGDGLKVGCFSGMKERINQKYVHVTTGAMTTDGSGREAKS</sequence>
<protein>
    <submittedName>
        <fullName evidence="2">Uncharacterized protein</fullName>
    </submittedName>
</protein>
<accession>L5K4V0</accession>
<keyword evidence="3" id="KW-1185">Reference proteome</keyword>
<dbReference type="InParanoid" id="L5K4V0"/>
<dbReference type="Proteomes" id="UP000010552">
    <property type="component" value="Unassembled WGS sequence"/>
</dbReference>
<gene>
    <name evidence="2" type="ORF">PAL_GLEAN10022901</name>
</gene>
<name>L5K4V0_PTEAL</name>
<evidence type="ECO:0000313" key="3">
    <source>
        <dbReference type="Proteomes" id="UP000010552"/>
    </source>
</evidence>
<organism evidence="2 3">
    <name type="scientific">Pteropus alecto</name>
    <name type="common">Black flying fox</name>
    <dbReference type="NCBI Taxonomy" id="9402"/>
    <lineage>
        <taxon>Eukaryota</taxon>
        <taxon>Metazoa</taxon>
        <taxon>Chordata</taxon>
        <taxon>Craniata</taxon>
        <taxon>Vertebrata</taxon>
        <taxon>Euteleostomi</taxon>
        <taxon>Mammalia</taxon>
        <taxon>Eutheria</taxon>
        <taxon>Laurasiatheria</taxon>
        <taxon>Chiroptera</taxon>
        <taxon>Yinpterochiroptera</taxon>
        <taxon>Pteropodoidea</taxon>
        <taxon>Pteropodidae</taxon>
        <taxon>Pteropodinae</taxon>
        <taxon>Pteropus</taxon>
    </lineage>
</organism>